<dbReference type="EMBL" id="JAUQSY010000007">
    <property type="protein sequence ID" value="MDO7875594.1"/>
    <property type="molecule type" value="Genomic_DNA"/>
</dbReference>
<comment type="caution">
    <text evidence="4">The sequence shown here is derived from an EMBL/GenBank/DDBJ whole genome shotgun (WGS) entry which is preliminary data.</text>
</comment>
<dbReference type="SUPFAM" id="SSF50249">
    <property type="entry name" value="Nucleic acid-binding proteins"/>
    <property type="match status" value="1"/>
</dbReference>
<dbReference type="InterPro" id="IPR012340">
    <property type="entry name" value="NA-bd_OB-fold"/>
</dbReference>
<proteinExistence type="predicted"/>
<dbReference type="PROSITE" id="PS51857">
    <property type="entry name" value="CSD_2"/>
    <property type="match status" value="1"/>
</dbReference>
<dbReference type="PRINTS" id="PR00050">
    <property type="entry name" value="COLDSHOCK"/>
</dbReference>
<dbReference type="CDD" id="cd04458">
    <property type="entry name" value="CSP_CDS"/>
    <property type="match status" value="1"/>
</dbReference>
<dbReference type="PANTHER" id="PTHR12962:SF1">
    <property type="entry name" value="COLD SHOCK DOMAIN-CONTAINING PROTEIN CG9705"/>
    <property type="match status" value="1"/>
</dbReference>
<evidence type="ECO:0000256" key="1">
    <source>
        <dbReference type="ARBA" id="ARBA00022553"/>
    </source>
</evidence>
<dbReference type="RefSeq" id="WP_305006904.1">
    <property type="nucleotide sequence ID" value="NZ_JAUQSY010000007.1"/>
</dbReference>
<protein>
    <submittedName>
        <fullName evidence="4">Cold shock domain-containing protein</fullName>
    </submittedName>
</protein>
<sequence length="163" mass="17845">MAKAQQNFSKKETEKKKQQKQKEKEERRAARQANAASGQSLDEMLAYVDEDGNIVSTPPDPTKKRVIKDEDIQISVTRQEDRAPEDPTRYGTVSFFNDSKGFGFIKDLASQESIFVHVNALGGLKLSEGDKVTFETEPGQKGPVAVRVRLGSAPPAAPAPAAE</sequence>
<keyword evidence="5" id="KW-1185">Reference proteome</keyword>
<feature type="compositionally biased region" description="Basic and acidic residues" evidence="2">
    <location>
        <begin position="9"/>
        <end position="29"/>
    </location>
</feature>
<dbReference type="InterPro" id="IPR002059">
    <property type="entry name" value="CSP_DNA-bd"/>
</dbReference>
<gene>
    <name evidence="4" type="ORF">Q5H93_12695</name>
</gene>
<dbReference type="Gene3D" id="2.40.50.140">
    <property type="entry name" value="Nucleic acid-binding proteins"/>
    <property type="match status" value="1"/>
</dbReference>
<dbReference type="InterPro" id="IPR052069">
    <property type="entry name" value="Ca-reg_mRNA-binding_domain"/>
</dbReference>
<evidence type="ECO:0000259" key="3">
    <source>
        <dbReference type="PROSITE" id="PS51857"/>
    </source>
</evidence>
<dbReference type="PANTHER" id="PTHR12962">
    <property type="entry name" value="CALCIUM-REGULATED HEAT STABLE PROTEIN CRHSP-24-RELATED"/>
    <property type="match status" value="1"/>
</dbReference>
<organism evidence="4 5">
    <name type="scientific">Hymenobacter aranciens</name>
    <dbReference type="NCBI Taxonomy" id="3063996"/>
    <lineage>
        <taxon>Bacteria</taxon>
        <taxon>Pseudomonadati</taxon>
        <taxon>Bacteroidota</taxon>
        <taxon>Cytophagia</taxon>
        <taxon>Cytophagales</taxon>
        <taxon>Hymenobacteraceae</taxon>
        <taxon>Hymenobacter</taxon>
    </lineage>
</organism>
<evidence type="ECO:0000313" key="5">
    <source>
        <dbReference type="Proteomes" id="UP001176429"/>
    </source>
</evidence>
<reference evidence="4" key="1">
    <citation type="submission" date="2023-07" db="EMBL/GenBank/DDBJ databases">
        <authorList>
            <person name="Kim M.K."/>
        </authorList>
    </citation>
    <scope>NUCLEOTIDE SEQUENCE</scope>
    <source>
        <strain evidence="4">ASUV-10-1</strain>
    </source>
</reference>
<evidence type="ECO:0000256" key="2">
    <source>
        <dbReference type="SAM" id="MobiDB-lite"/>
    </source>
</evidence>
<dbReference type="SMART" id="SM00357">
    <property type="entry name" value="CSP"/>
    <property type="match status" value="1"/>
</dbReference>
<accession>A0ABT9BBE9</accession>
<name>A0ABT9BBE9_9BACT</name>
<dbReference type="Pfam" id="PF00313">
    <property type="entry name" value="CSD"/>
    <property type="match status" value="1"/>
</dbReference>
<feature type="domain" description="CSD" evidence="3">
    <location>
        <begin position="88"/>
        <end position="150"/>
    </location>
</feature>
<dbReference type="Proteomes" id="UP001176429">
    <property type="component" value="Unassembled WGS sequence"/>
</dbReference>
<keyword evidence="1" id="KW-0597">Phosphoprotein</keyword>
<evidence type="ECO:0000313" key="4">
    <source>
        <dbReference type="EMBL" id="MDO7875594.1"/>
    </source>
</evidence>
<dbReference type="InterPro" id="IPR011129">
    <property type="entry name" value="CSD"/>
</dbReference>
<feature type="region of interest" description="Disordered" evidence="2">
    <location>
        <begin position="1"/>
        <end position="43"/>
    </location>
</feature>